<evidence type="ECO:0000313" key="2">
    <source>
        <dbReference type="EMBL" id="OYD57739.1"/>
    </source>
</evidence>
<organism evidence="2 3">
    <name type="scientific">Fictibacillus aquaticus</name>
    <dbReference type="NCBI Taxonomy" id="2021314"/>
    <lineage>
        <taxon>Bacteria</taxon>
        <taxon>Bacillati</taxon>
        <taxon>Bacillota</taxon>
        <taxon>Bacilli</taxon>
        <taxon>Bacillales</taxon>
        <taxon>Fictibacillaceae</taxon>
        <taxon>Fictibacillus</taxon>
    </lineage>
</organism>
<evidence type="ECO:0000259" key="1">
    <source>
        <dbReference type="Pfam" id="PF13472"/>
    </source>
</evidence>
<dbReference type="AlphaFoldDB" id="A0A235F989"/>
<proteinExistence type="predicted"/>
<comment type="caution">
    <text evidence="2">The sequence shown here is derived from an EMBL/GenBank/DDBJ whole genome shotgun (WGS) entry which is preliminary data.</text>
</comment>
<dbReference type="Gene3D" id="3.40.50.1110">
    <property type="entry name" value="SGNH hydrolase"/>
    <property type="match status" value="1"/>
</dbReference>
<evidence type="ECO:0000313" key="3">
    <source>
        <dbReference type="Proteomes" id="UP000215059"/>
    </source>
</evidence>
<dbReference type="OrthoDB" id="388542at2"/>
<dbReference type="Pfam" id="PF13472">
    <property type="entry name" value="Lipase_GDSL_2"/>
    <property type="match status" value="1"/>
</dbReference>
<dbReference type="InterPro" id="IPR013830">
    <property type="entry name" value="SGNH_hydro"/>
</dbReference>
<dbReference type="InterPro" id="IPR045136">
    <property type="entry name" value="Iah1-like"/>
</dbReference>
<sequence>MMKRKYLVLISLLAVIAISFAITSSTLFGREPEHMTVVAFGDSNTAGSNWTLEKFPSESKWFSQLSAKIPQHTLINKGIGGHTTEHARLRFKRDVLTYNPDIVLIMFGTNDSRLINGRHQVSEERFLENLEYFILSLKKINAQPVLMTTIPIVDKLYHQRHPELSPSVSPKAANEEYNEITRQLAIKHKIQLVDLNKAFIRVAGGSSDKALQAAGLLDSSGTHMSPEGAKAAAKEVYEVMRKME</sequence>
<dbReference type="PANTHER" id="PTHR14209">
    <property type="entry name" value="ISOAMYL ACETATE-HYDROLYZING ESTERASE 1"/>
    <property type="match status" value="1"/>
</dbReference>
<protein>
    <recommendedName>
        <fullName evidence="1">SGNH hydrolase-type esterase domain-containing protein</fullName>
    </recommendedName>
</protein>
<dbReference type="RefSeq" id="WP_133063595.1">
    <property type="nucleotide sequence ID" value="NZ_JBHLXL010000001.1"/>
</dbReference>
<keyword evidence="3" id="KW-1185">Reference proteome</keyword>
<dbReference type="Proteomes" id="UP000215059">
    <property type="component" value="Unassembled WGS sequence"/>
</dbReference>
<dbReference type="PANTHER" id="PTHR14209:SF19">
    <property type="entry name" value="ISOAMYL ACETATE-HYDROLYZING ESTERASE 1 HOMOLOG"/>
    <property type="match status" value="1"/>
</dbReference>
<name>A0A235F989_9BACL</name>
<reference evidence="2 3" key="1">
    <citation type="submission" date="2017-07" db="EMBL/GenBank/DDBJ databases">
        <title>Fictibacillus sp. nov. GDSW-R2A3 Genome sequencing and assembly.</title>
        <authorList>
            <person name="Mayilraj S."/>
        </authorList>
    </citation>
    <scope>NUCLEOTIDE SEQUENCE [LARGE SCALE GENOMIC DNA]</scope>
    <source>
        <strain evidence="2 3">GDSW-R2A3</strain>
    </source>
</reference>
<feature type="domain" description="SGNH hydrolase-type esterase" evidence="1">
    <location>
        <begin position="39"/>
        <end position="230"/>
    </location>
</feature>
<gene>
    <name evidence="2" type="ORF">CGZ90_13855</name>
</gene>
<dbReference type="EMBL" id="NOII01000003">
    <property type="protein sequence ID" value="OYD57739.1"/>
    <property type="molecule type" value="Genomic_DNA"/>
</dbReference>
<dbReference type="SUPFAM" id="SSF52266">
    <property type="entry name" value="SGNH hydrolase"/>
    <property type="match status" value="1"/>
</dbReference>
<dbReference type="InterPro" id="IPR036514">
    <property type="entry name" value="SGNH_hydro_sf"/>
</dbReference>
<dbReference type="CDD" id="cd00229">
    <property type="entry name" value="SGNH_hydrolase"/>
    <property type="match status" value="1"/>
</dbReference>
<accession>A0A235F989</accession>